<accession>A0A1P8KGC4</accession>
<name>A0A1P8KGC4_ACILW</name>
<gene>
    <name evidence="1" type="ORF">BAA96_1p0026</name>
</gene>
<reference evidence="1" key="1">
    <citation type="journal article" date="2016" name="Biomed. Res. Int.">
        <title>Resistance of Permafrost and Modern Acinetobacter lwoffii Strains to Heavy Metals and Arsenic Revealed by Genome Analysis.</title>
        <authorList>
            <person name="Mindlin S."/>
            <person name="Petrenko A."/>
            <person name="Kurakov A."/>
            <person name="Beletsky A."/>
            <person name="Mardanov A."/>
            <person name="Petrova M."/>
        </authorList>
    </citation>
    <scope>NUCLEOTIDE SEQUENCE</scope>
    <source>
        <strain evidence="1">ED23-35</strain>
        <plasmid evidence="1">pALWED1.1</plasmid>
    </source>
</reference>
<keyword evidence="1" id="KW-0614">Plasmid</keyword>
<organism evidence="1">
    <name type="scientific">Acinetobacter lwoffii</name>
    <dbReference type="NCBI Taxonomy" id="28090"/>
    <lineage>
        <taxon>Bacteria</taxon>
        <taxon>Pseudomonadati</taxon>
        <taxon>Pseudomonadota</taxon>
        <taxon>Gammaproteobacteria</taxon>
        <taxon>Moraxellales</taxon>
        <taxon>Moraxellaceae</taxon>
        <taxon>Acinetobacter</taxon>
    </lineage>
</organism>
<protein>
    <submittedName>
        <fullName evidence="1">Uncharacterized protein</fullName>
    </submittedName>
</protein>
<sequence>MIKKSVGFERASDVLAIVYSVKDGSAVFVVPNGFVVLEVPLSQTQAEYFKMYEKSPNVFVLHGKAKFHYVCDCEVELVGFSIEKSKLTNQLVNPSLFSHIDKPAVSIDCIYDDMSAPTISPGFYC</sequence>
<dbReference type="RefSeq" id="WP_032055033.1">
    <property type="nucleotide sequence ID" value="NZ_CP082144.1"/>
</dbReference>
<dbReference type="AlphaFoldDB" id="A0A1P8KGC4"/>
<proteinExistence type="predicted"/>
<dbReference type="EMBL" id="KX426227">
    <property type="protein sequence ID" value="APW48733.1"/>
    <property type="molecule type" value="Genomic_DNA"/>
</dbReference>
<evidence type="ECO:0000313" key="1">
    <source>
        <dbReference type="EMBL" id="APW48733.1"/>
    </source>
</evidence>
<geneLocation type="plasmid" evidence="1">
    <name>pALWED1.1</name>
</geneLocation>